<dbReference type="EnsemblMetazoa" id="AATE015998-RA">
    <property type="protein sequence ID" value="AATE015998-PA.1"/>
    <property type="gene ID" value="AATE015998"/>
</dbReference>
<protein>
    <submittedName>
        <fullName evidence="1">Uncharacterized protein</fullName>
    </submittedName>
</protein>
<reference evidence="1" key="1">
    <citation type="submission" date="2022-08" db="UniProtKB">
        <authorList>
            <consortium name="EnsemblMetazoa"/>
        </authorList>
    </citation>
    <scope>IDENTIFICATION</scope>
    <source>
        <strain evidence="1">EBRO</strain>
    </source>
</reference>
<organism evidence="1">
    <name type="scientific">Anopheles atroparvus</name>
    <name type="common">European mosquito</name>
    <dbReference type="NCBI Taxonomy" id="41427"/>
    <lineage>
        <taxon>Eukaryota</taxon>
        <taxon>Metazoa</taxon>
        <taxon>Ecdysozoa</taxon>
        <taxon>Arthropoda</taxon>
        <taxon>Hexapoda</taxon>
        <taxon>Insecta</taxon>
        <taxon>Pterygota</taxon>
        <taxon>Neoptera</taxon>
        <taxon>Endopterygota</taxon>
        <taxon>Diptera</taxon>
        <taxon>Nematocera</taxon>
        <taxon>Culicoidea</taxon>
        <taxon>Culicidae</taxon>
        <taxon>Anophelinae</taxon>
        <taxon>Anopheles</taxon>
    </lineage>
</organism>
<name>A0A182JDG0_ANOAO</name>
<dbReference type="AlphaFoldDB" id="A0A182JDG0"/>
<dbReference type="VEuPathDB" id="VectorBase:AATE015998"/>
<accession>A0A182JDG0</accession>
<proteinExistence type="predicted"/>
<sequence>MMVRSHQGPLLLGVRLTTTRFRLWLGLGQQQSIVNFRRALACSVSYRVLLLRGGPLALQTECQTFPGRVGHRDYHHVLAAATDCTVRRRQIHLLVRLDFLLLLLLLLLLSSRFLRTSCIGTIAILFTFHHRLRFIVSLRGAVRADDDSTVVVLLETVAELLVCQHFCGQFYRPGEAPLRINLVATGKCRRENAIAAVPGDSCCALVRCSSSGAACPPTCCPSTIVPPISIGSTSTNWLKPSASCSSSPLMSFAISISMSSSGSSSPVPFAASRAEQLLPSSSRPLSKPSAPPVESLEFSDDDVRCCCCFRCPFEVPLPLLLRPIDELVAAAAATTTADPVAPVPVTVAAATPPRVREAN</sequence>
<evidence type="ECO:0000313" key="1">
    <source>
        <dbReference type="EnsemblMetazoa" id="AATE015998-PA.1"/>
    </source>
</evidence>